<evidence type="ECO:0000256" key="1">
    <source>
        <dbReference type="SAM" id="MobiDB-lite"/>
    </source>
</evidence>
<gene>
    <name evidence="2" type="ORF">M5K25_026721</name>
</gene>
<evidence type="ECO:0000313" key="3">
    <source>
        <dbReference type="Proteomes" id="UP001552299"/>
    </source>
</evidence>
<protein>
    <submittedName>
        <fullName evidence="2">Uncharacterized protein</fullName>
    </submittedName>
</protein>
<feature type="region of interest" description="Disordered" evidence="1">
    <location>
        <begin position="1"/>
        <end position="62"/>
    </location>
</feature>
<dbReference type="Proteomes" id="UP001552299">
    <property type="component" value="Unassembled WGS sequence"/>
</dbReference>
<name>A0ABD0TY44_DENTH</name>
<accession>A0ABD0TY44</accession>
<reference evidence="2 3" key="1">
    <citation type="journal article" date="2024" name="Plant Biotechnol. J.">
        <title>Dendrobium thyrsiflorum genome and its molecular insights into genes involved in important horticultural traits.</title>
        <authorList>
            <person name="Chen B."/>
            <person name="Wang J.Y."/>
            <person name="Zheng P.J."/>
            <person name="Li K.L."/>
            <person name="Liang Y.M."/>
            <person name="Chen X.F."/>
            <person name="Zhang C."/>
            <person name="Zhao X."/>
            <person name="He X."/>
            <person name="Zhang G.Q."/>
            <person name="Liu Z.J."/>
            <person name="Xu Q."/>
        </authorList>
    </citation>
    <scope>NUCLEOTIDE SEQUENCE [LARGE SCALE GENOMIC DNA]</scope>
    <source>
        <strain evidence="2">GZMU011</strain>
    </source>
</reference>
<keyword evidence="3" id="KW-1185">Reference proteome</keyword>
<evidence type="ECO:0000313" key="2">
    <source>
        <dbReference type="EMBL" id="KAL0904593.1"/>
    </source>
</evidence>
<proteinExistence type="predicted"/>
<comment type="caution">
    <text evidence="2">The sequence shown here is derived from an EMBL/GenBank/DDBJ whole genome shotgun (WGS) entry which is preliminary data.</text>
</comment>
<sequence length="156" mass="17269">MFLLVERGPGSEQGMPPVQSQGKASTEIKGRRKAKRKASREGIKGAEKEGREDEASNFCTRGGALGRVGKVTYSKTTEGLDCQKIRRRKKSKASRKYKPNDTKFESIRAQMSPNQGPEALLEGSNHNLSYQTVSKCDVLIVESSGSTRRIQRAQDH</sequence>
<organism evidence="2 3">
    <name type="scientific">Dendrobium thyrsiflorum</name>
    <name type="common">Pinecone-like raceme dendrobium</name>
    <name type="synonym">Orchid</name>
    <dbReference type="NCBI Taxonomy" id="117978"/>
    <lineage>
        <taxon>Eukaryota</taxon>
        <taxon>Viridiplantae</taxon>
        <taxon>Streptophyta</taxon>
        <taxon>Embryophyta</taxon>
        <taxon>Tracheophyta</taxon>
        <taxon>Spermatophyta</taxon>
        <taxon>Magnoliopsida</taxon>
        <taxon>Liliopsida</taxon>
        <taxon>Asparagales</taxon>
        <taxon>Orchidaceae</taxon>
        <taxon>Epidendroideae</taxon>
        <taxon>Malaxideae</taxon>
        <taxon>Dendrobiinae</taxon>
        <taxon>Dendrobium</taxon>
    </lineage>
</organism>
<dbReference type="AlphaFoldDB" id="A0ABD0TY44"/>
<dbReference type="EMBL" id="JANQDX010000019">
    <property type="protein sequence ID" value="KAL0904593.1"/>
    <property type="molecule type" value="Genomic_DNA"/>
</dbReference>
<feature type="compositionally biased region" description="Basic and acidic residues" evidence="1">
    <location>
        <begin position="39"/>
        <end position="54"/>
    </location>
</feature>